<gene>
    <name evidence="1" type="ORF">ECRASSUSDP1_LOCUS22448</name>
</gene>
<comment type="caution">
    <text evidence="1">The sequence shown here is derived from an EMBL/GenBank/DDBJ whole genome shotgun (WGS) entry which is preliminary data.</text>
</comment>
<sequence>MNITRLCRQDHGHENVGQSEFGNRSEIHPLINQKQQLLLLDASAHISQNSVGKLCFKHNKTEIEVDYSFFNPNLIRHEIFGEIPMAHDDFTNPFKEKIFSPIFATETPQVQRATHKPSVRVDIHRRKMLRTIKRFYYEFFKLHNLRLFNRRLKRVESSVILSSLSKFCEVYVSQAYAEQMAQFMFRFLKLNCADNFVSDSEASMAGQKVYDCTYNYSINKFDSLFESEHFRILILSYSELQQLRASNLQEMESQRKWINQVYAGDGEFSRIISRYLHMSPESKTAEHLMKTRYQCEAY</sequence>
<dbReference type="EMBL" id="CAMPGE010023021">
    <property type="protein sequence ID" value="CAI2381004.1"/>
    <property type="molecule type" value="Genomic_DNA"/>
</dbReference>
<keyword evidence="2" id="KW-1185">Reference proteome</keyword>
<protein>
    <submittedName>
        <fullName evidence="1">Uncharacterized protein</fullName>
    </submittedName>
</protein>
<reference evidence="1" key="1">
    <citation type="submission" date="2023-07" db="EMBL/GenBank/DDBJ databases">
        <authorList>
            <consortium name="AG Swart"/>
            <person name="Singh M."/>
            <person name="Singh A."/>
            <person name="Seah K."/>
            <person name="Emmerich C."/>
        </authorList>
    </citation>
    <scope>NUCLEOTIDE SEQUENCE</scope>
    <source>
        <strain evidence="1">DP1</strain>
    </source>
</reference>
<name>A0AAD2D4P1_EUPCR</name>
<evidence type="ECO:0000313" key="2">
    <source>
        <dbReference type="Proteomes" id="UP001295684"/>
    </source>
</evidence>
<dbReference type="AlphaFoldDB" id="A0AAD2D4P1"/>
<proteinExistence type="predicted"/>
<organism evidence="1 2">
    <name type="scientific">Euplotes crassus</name>
    <dbReference type="NCBI Taxonomy" id="5936"/>
    <lineage>
        <taxon>Eukaryota</taxon>
        <taxon>Sar</taxon>
        <taxon>Alveolata</taxon>
        <taxon>Ciliophora</taxon>
        <taxon>Intramacronucleata</taxon>
        <taxon>Spirotrichea</taxon>
        <taxon>Hypotrichia</taxon>
        <taxon>Euplotida</taxon>
        <taxon>Euplotidae</taxon>
        <taxon>Moneuplotes</taxon>
    </lineage>
</organism>
<dbReference type="Proteomes" id="UP001295684">
    <property type="component" value="Unassembled WGS sequence"/>
</dbReference>
<evidence type="ECO:0000313" key="1">
    <source>
        <dbReference type="EMBL" id="CAI2381004.1"/>
    </source>
</evidence>
<accession>A0AAD2D4P1</accession>